<feature type="transmembrane region" description="Helical" evidence="1">
    <location>
        <begin position="264"/>
        <end position="290"/>
    </location>
</feature>
<feature type="transmembrane region" description="Helical" evidence="1">
    <location>
        <begin position="167"/>
        <end position="187"/>
    </location>
</feature>
<dbReference type="AlphaFoldDB" id="A0A1G9Q4J0"/>
<name>A0A1G9Q4J0_9FIRM</name>
<sequence length="297" mass="33120">MAEQEEKSDRRLQFIISLLAVVFLTFLNFTFPIFTIAVVIIWPLPVVYLSLKQGQRRAGMMIIGSAIINGLLFSPLMSMVTVVGFGFIGFVMAGALREDLSARKVLILTVVAASLSNLILAAFLLFSLDMGIQQGLTEMVQELADPVMGEEELSPMLEMQLRLLTRLLPAFLIISGSLTGILNYYFVHWFLQVKNFSVETYSSIASWRFPSVPVSLAVVFGLLFREQAIMFNIAALAFFVVFLQGFGVGLYSVGSWTKASLFRWLYILAVLIIPVLPMVMLGIGLIDLWIDLRQLIS</sequence>
<feature type="transmembrane region" description="Helical" evidence="1">
    <location>
        <begin position="105"/>
        <end position="126"/>
    </location>
</feature>
<feature type="transmembrane region" description="Helical" evidence="1">
    <location>
        <begin position="231"/>
        <end position="252"/>
    </location>
</feature>
<feature type="transmembrane region" description="Helical" evidence="1">
    <location>
        <begin position="71"/>
        <end position="93"/>
    </location>
</feature>
<dbReference type="PANTHER" id="PTHR41324">
    <property type="entry name" value="MEMBRANE PROTEIN-RELATED"/>
    <property type="match status" value="1"/>
</dbReference>
<dbReference type="EMBL" id="FNGO01000015">
    <property type="protein sequence ID" value="SDM05661.1"/>
    <property type="molecule type" value="Genomic_DNA"/>
</dbReference>
<feature type="transmembrane region" description="Helical" evidence="1">
    <location>
        <begin position="12"/>
        <end position="27"/>
    </location>
</feature>
<feature type="transmembrane region" description="Helical" evidence="1">
    <location>
        <begin position="33"/>
        <end position="51"/>
    </location>
</feature>
<protein>
    <submittedName>
        <fullName evidence="2">Uncharacterized conserved protein YybS, DUF2232 family</fullName>
    </submittedName>
</protein>
<accession>A0A1G9Q4J0</accession>
<organism evidence="2 3">
    <name type="scientific">Halarsenatibacter silvermanii</name>
    <dbReference type="NCBI Taxonomy" id="321763"/>
    <lineage>
        <taxon>Bacteria</taxon>
        <taxon>Bacillati</taxon>
        <taxon>Bacillota</taxon>
        <taxon>Clostridia</taxon>
        <taxon>Halanaerobiales</taxon>
        <taxon>Halarsenatibacteraceae</taxon>
        <taxon>Halarsenatibacter</taxon>
    </lineage>
</organism>
<evidence type="ECO:0000313" key="3">
    <source>
        <dbReference type="Proteomes" id="UP000199476"/>
    </source>
</evidence>
<keyword evidence="1" id="KW-0812">Transmembrane</keyword>
<dbReference type="OrthoDB" id="2111278at2"/>
<dbReference type="PANTHER" id="PTHR41324:SF1">
    <property type="entry name" value="DUF2232 DOMAIN-CONTAINING PROTEIN"/>
    <property type="match status" value="1"/>
</dbReference>
<dbReference type="STRING" id="321763.SAMN04488692_11538"/>
<dbReference type="Pfam" id="PF09991">
    <property type="entry name" value="DUF2232"/>
    <property type="match status" value="1"/>
</dbReference>
<dbReference type="Proteomes" id="UP000199476">
    <property type="component" value="Unassembled WGS sequence"/>
</dbReference>
<reference evidence="2 3" key="1">
    <citation type="submission" date="2016-10" db="EMBL/GenBank/DDBJ databases">
        <authorList>
            <person name="de Groot N.N."/>
        </authorList>
    </citation>
    <scope>NUCLEOTIDE SEQUENCE [LARGE SCALE GENOMIC DNA]</scope>
    <source>
        <strain evidence="2 3">SLAS-1</strain>
    </source>
</reference>
<evidence type="ECO:0000313" key="2">
    <source>
        <dbReference type="EMBL" id="SDM05661.1"/>
    </source>
</evidence>
<dbReference type="RefSeq" id="WP_159429879.1">
    <property type="nucleotide sequence ID" value="NZ_FNGO01000015.1"/>
</dbReference>
<keyword evidence="1" id="KW-1133">Transmembrane helix</keyword>
<proteinExistence type="predicted"/>
<gene>
    <name evidence="2" type="ORF">SAMN04488692_11538</name>
</gene>
<evidence type="ECO:0000256" key="1">
    <source>
        <dbReference type="SAM" id="Phobius"/>
    </source>
</evidence>
<feature type="transmembrane region" description="Helical" evidence="1">
    <location>
        <begin position="207"/>
        <end position="224"/>
    </location>
</feature>
<dbReference type="InterPro" id="IPR018710">
    <property type="entry name" value="DUF2232"/>
</dbReference>
<keyword evidence="1" id="KW-0472">Membrane</keyword>
<keyword evidence="3" id="KW-1185">Reference proteome</keyword>